<protein>
    <submittedName>
        <fullName evidence="2">Uncharacterized protein</fullName>
    </submittedName>
</protein>
<evidence type="ECO:0000313" key="3">
    <source>
        <dbReference type="Proteomes" id="UP000757540"/>
    </source>
</evidence>
<comment type="caution">
    <text evidence="2">The sequence shown here is derived from an EMBL/GenBank/DDBJ whole genome shotgun (WGS) entry which is preliminary data.</text>
</comment>
<proteinExistence type="predicted"/>
<gene>
    <name evidence="2" type="ORF">HDG69_003252</name>
</gene>
<evidence type="ECO:0000313" key="2">
    <source>
        <dbReference type="EMBL" id="NOV98657.1"/>
    </source>
</evidence>
<organism evidence="2 3">
    <name type="scientific">Isoptericola halotolerans</name>
    <dbReference type="NCBI Taxonomy" id="300560"/>
    <lineage>
        <taxon>Bacteria</taxon>
        <taxon>Bacillati</taxon>
        <taxon>Actinomycetota</taxon>
        <taxon>Actinomycetes</taxon>
        <taxon>Micrococcales</taxon>
        <taxon>Promicromonosporaceae</taxon>
        <taxon>Isoptericola</taxon>
    </lineage>
</organism>
<reference evidence="2 3" key="1">
    <citation type="submission" date="2020-05" db="EMBL/GenBank/DDBJ databases">
        <title>Genomic Encyclopedia of Type Strains, Phase III (KMG-III): the genomes of soil and plant-associated and newly described type strains.</title>
        <authorList>
            <person name="Whitman W."/>
        </authorList>
    </citation>
    <scope>NUCLEOTIDE SEQUENCE [LARGE SCALE GENOMIC DNA]</scope>
    <source>
        <strain evidence="2 3">KCTC 19046</strain>
    </source>
</reference>
<feature type="transmembrane region" description="Helical" evidence="1">
    <location>
        <begin position="64"/>
        <end position="83"/>
    </location>
</feature>
<dbReference type="RefSeq" id="WP_171784858.1">
    <property type="nucleotide sequence ID" value="NZ_BAAAML010000003.1"/>
</dbReference>
<accession>A0ABX2A9L2</accession>
<keyword evidence="1" id="KW-0472">Membrane</keyword>
<sequence length="85" mass="9058">MNGEQRVSSPWNASAVPVGAAMFLVAQFVMFALFATPQVALTLVAGWFVVAFVVQFWGSRTDRVVALVGLVLMALAVYLLVLLGG</sequence>
<name>A0ABX2A9L2_9MICO</name>
<dbReference type="Proteomes" id="UP000757540">
    <property type="component" value="Unassembled WGS sequence"/>
</dbReference>
<keyword evidence="1" id="KW-1133">Transmembrane helix</keyword>
<evidence type="ECO:0000256" key="1">
    <source>
        <dbReference type="SAM" id="Phobius"/>
    </source>
</evidence>
<keyword evidence="3" id="KW-1185">Reference proteome</keyword>
<feature type="transmembrane region" description="Helical" evidence="1">
    <location>
        <begin position="12"/>
        <end position="33"/>
    </location>
</feature>
<keyword evidence="1" id="KW-0812">Transmembrane</keyword>
<feature type="transmembrane region" description="Helical" evidence="1">
    <location>
        <begin position="39"/>
        <end position="57"/>
    </location>
</feature>
<dbReference type="EMBL" id="JABEZU010000004">
    <property type="protein sequence ID" value="NOV98657.1"/>
    <property type="molecule type" value="Genomic_DNA"/>
</dbReference>